<keyword evidence="5" id="KW-0539">Nucleus</keyword>
<keyword evidence="4" id="KW-0804">Transcription</keyword>
<evidence type="ECO:0000259" key="6">
    <source>
        <dbReference type="PROSITE" id="PS50048"/>
    </source>
</evidence>
<dbReference type="Gene3D" id="4.10.240.10">
    <property type="entry name" value="Zn(2)-C6 fungal-type DNA-binding domain"/>
    <property type="match status" value="1"/>
</dbReference>
<evidence type="ECO:0000256" key="1">
    <source>
        <dbReference type="ARBA" id="ARBA00004123"/>
    </source>
</evidence>
<dbReference type="SUPFAM" id="SSF57701">
    <property type="entry name" value="Zn2/Cys6 DNA-binding domain"/>
    <property type="match status" value="1"/>
</dbReference>
<protein>
    <recommendedName>
        <fullName evidence="6">Zn(2)-C6 fungal-type domain-containing protein</fullName>
    </recommendedName>
</protein>
<evidence type="ECO:0000256" key="4">
    <source>
        <dbReference type="ARBA" id="ARBA00023163"/>
    </source>
</evidence>
<name>A0ABR4J9G4_9EURO</name>
<evidence type="ECO:0000313" key="7">
    <source>
        <dbReference type="EMBL" id="KAL2835648.1"/>
    </source>
</evidence>
<dbReference type="EMBL" id="JBFXLU010000197">
    <property type="protein sequence ID" value="KAL2835648.1"/>
    <property type="molecule type" value="Genomic_DNA"/>
</dbReference>
<dbReference type="SMART" id="SM00066">
    <property type="entry name" value="GAL4"/>
    <property type="match status" value="1"/>
</dbReference>
<dbReference type="Pfam" id="PF11951">
    <property type="entry name" value="Fungal_trans_2"/>
    <property type="match status" value="1"/>
</dbReference>
<dbReference type="InterPro" id="IPR001138">
    <property type="entry name" value="Zn2Cys6_DnaBD"/>
</dbReference>
<keyword evidence="8" id="KW-1185">Reference proteome</keyword>
<dbReference type="PROSITE" id="PS00463">
    <property type="entry name" value="ZN2_CY6_FUNGAL_1"/>
    <property type="match status" value="1"/>
</dbReference>
<dbReference type="PROSITE" id="PS50048">
    <property type="entry name" value="ZN2_CY6_FUNGAL_2"/>
    <property type="match status" value="1"/>
</dbReference>
<gene>
    <name evidence="7" type="ORF">BJY01DRAFT_238674</name>
</gene>
<evidence type="ECO:0000256" key="2">
    <source>
        <dbReference type="ARBA" id="ARBA00023015"/>
    </source>
</evidence>
<dbReference type="PANTHER" id="PTHR37534:SF9">
    <property type="entry name" value="ZN(II)2CYS6 TRANSCRIPTION FACTOR (EUROFUNG)"/>
    <property type="match status" value="1"/>
</dbReference>
<evidence type="ECO:0000256" key="5">
    <source>
        <dbReference type="ARBA" id="ARBA00023242"/>
    </source>
</evidence>
<comment type="caution">
    <text evidence="7">The sequence shown here is derived from an EMBL/GenBank/DDBJ whole genome shotgun (WGS) entry which is preliminary data.</text>
</comment>
<reference evidence="7 8" key="1">
    <citation type="submission" date="2024-07" db="EMBL/GenBank/DDBJ databases">
        <title>Section-level genome sequencing and comparative genomics of Aspergillus sections Usti and Cavernicolus.</title>
        <authorList>
            <consortium name="Lawrence Berkeley National Laboratory"/>
            <person name="Nybo J.L."/>
            <person name="Vesth T.C."/>
            <person name="Theobald S."/>
            <person name="Frisvad J.C."/>
            <person name="Larsen T.O."/>
            <person name="Kjaerboelling I."/>
            <person name="Rothschild-Mancinelli K."/>
            <person name="Lyhne E.K."/>
            <person name="Kogle M.E."/>
            <person name="Barry K."/>
            <person name="Clum A."/>
            <person name="Na H."/>
            <person name="Ledsgaard L."/>
            <person name="Lin J."/>
            <person name="Lipzen A."/>
            <person name="Kuo A."/>
            <person name="Riley R."/>
            <person name="Mondo S."/>
            <person name="Labutti K."/>
            <person name="Haridas S."/>
            <person name="Pangalinan J."/>
            <person name="Salamov A.A."/>
            <person name="Simmons B.A."/>
            <person name="Magnuson J.K."/>
            <person name="Chen J."/>
            <person name="Drula E."/>
            <person name="Henrissat B."/>
            <person name="Wiebenga A."/>
            <person name="Lubbers R.J."/>
            <person name="Gomes A.C."/>
            <person name="Makela M.R."/>
            <person name="Stajich J."/>
            <person name="Grigoriev I.V."/>
            <person name="Mortensen U.H."/>
            <person name="De Vries R.P."/>
            <person name="Baker S.E."/>
            <person name="Andersen M.R."/>
        </authorList>
    </citation>
    <scope>NUCLEOTIDE SEQUENCE [LARGE SCALE GENOMIC DNA]</scope>
    <source>
        <strain evidence="7 8">CBS 123904</strain>
    </source>
</reference>
<keyword evidence="2" id="KW-0805">Transcription regulation</keyword>
<proteinExistence type="predicted"/>
<evidence type="ECO:0000313" key="8">
    <source>
        <dbReference type="Proteomes" id="UP001610446"/>
    </source>
</evidence>
<feature type="domain" description="Zn(2)-C6 fungal-type" evidence="6">
    <location>
        <begin position="29"/>
        <end position="59"/>
    </location>
</feature>
<comment type="subcellular location">
    <subcellularLocation>
        <location evidence="1">Nucleus</location>
    </subcellularLocation>
</comment>
<sequence>MGNILYPSSPSVPLFSSLAGTRQKRRRTGCTRCRASHHKCDEKRPHCGRCQRLDLECVFSDFIVPSNWCSVPTLASQPDNDEPGSGPVSSWDVFNNAAFLLPQTLSPGHCQPEGQAYPALDAEKVTLLKEYQRGVATWIDLFDNECHFECTVVKRALASPLLLSAICALTARHMSMIAKSQAWNAVAARLYGDSLVHLIASWGNTASCSEQLLPATILLSNYEVLVLPGVDHRRHVSGALTLIRTHNCRPSSGGPMAAAFWICVSGRKENQEDRLGNKIVWLLAGVIKHTFQDTHGIGRSVLQGARAGLLQELDSWFESLPESFHGTPFSPPMEEGVLPLWFPVSSNAAAICLYHLAYLLLLAEGCNCSLVTDNLQDPINDRARAIAGIAFSPISDSALIQTVQSLYFETYRITPAKHTEFIVQKVKIWGLLESIESRTGFQTNDRVKQLTRAFTFN</sequence>
<dbReference type="Pfam" id="PF00172">
    <property type="entry name" value="Zn_clus"/>
    <property type="match status" value="1"/>
</dbReference>
<keyword evidence="3" id="KW-0238">DNA-binding</keyword>
<evidence type="ECO:0000256" key="3">
    <source>
        <dbReference type="ARBA" id="ARBA00023125"/>
    </source>
</evidence>
<dbReference type="InterPro" id="IPR021858">
    <property type="entry name" value="Fun_TF"/>
</dbReference>
<accession>A0ABR4J9G4</accession>
<dbReference type="InterPro" id="IPR036864">
    <property type="entry name" value="Zn2-C6_fun-type_DNA-bd_sf"/>
</dbReference>
<dbReference type="Proteomes" id="UP001610446">
    <property type="component" value="Unassembled WGS sequence"/>
</dbReference>
<organism evidence="7 8">
    <name type="scientific">Aspergillus pseudoustus</name>
    <dbReference type="NCBI Taxonomy" id="1810923"/>
    <lineage>
        <taxon>Eukaryota</taxon>
        <taxon>Fungi</taxon>
        <taxon>Dikarya</taxon>
        <taxon>Ascomycota</taxon>
        <taxon>Pezizomycotina</taxon>
        <taxon>Eurotiomycetes</taxon>
        <taxon>Eurotiomycetidae</taxon>
        <taxon>Eurotiales</taxon>
        <taxon>Aspergillaceae</taxon>
        <taxon>Aspergillus</taxon>
        <taxon>Aspergillus subgen. Nidulantes</taxon>
    </lineage>
</organism>
<dbReference type="PANTHER" id="PTHR37534">
    <property type="entry name" value="TRANSCRIPTIONAL ACTIVATOR PROTEIN UGA3"/>
    <property type="match status" value="1"/>
</dbReference>
<dbReference type="CDD" id="cd00067">
    <property type="entry name" value="GAL4"/>
    <property type="match status" value="1"/>
</dbReference>